<evidence type="ECO:0000256" key="1">
    <source>
        <dbReference type="SAM" id="MobiDB-lite"/>
    </source>
</evidence>
<accession>A0A3A1NB75</accession>
<dbReference type="GO" id="GO:0005509">
    <property type="term" value="F:calcium ion binding"/>
    <property type="evidence" value="ECO:0007669"/>
    <property type="project" value="InterPro"/>
</dbReference>
<feature type="non-terminal residue" evidence="3">
    <location>
        <position position="140"/>
    </location>
</feature>
<organism evidence="3 4">
    <name type="scientific">Flagellimonas lutimaris</name>
    <dbReference type="NCBI Taxonomy" id="475082"/>
    <lineage>
        <taxon>Bacteria</taxon>
        <taxon>Pseudomonadati</taxon>
        <taxon>Bacteroidota</taxon>
        <taxon>Flavobacteriia</taxon>
        <taxon>Flavobacteriales</taxon>
        <taxon>Flavobacteriaceae</taxon>
        <taxon>Flagellimonas</taxon>
    </lineage>
</organism>
<dbReference type="Pfam" id="PF18998">
    <property type="entry name" value="Flg_new_2"/>
    <property type="match status" value="1"/>
</dbReference>
<comment type="caution">
    <text evidence="3">The sequence shown here is derived from an EMBL/GenBank/DDBJ whole genome shotgun (WGS) entry which is preliminary data.</text>
</comment>
<protein>
    <recommendedName>
        <fullName evidence="2">Bacterial repeat domain-containing protein</fullName>
    </recommendedName>
</protein>
<sequence length="140" mass="15321">MDKEEDGKVHCGPSPFPKTPEYKFMIMRSRLLLALSVVILLTGCKEEDIPSYTLKLSSSGGGTATPVEEEFVEGEEATIKAFPDEHRVFKGWSGDVASTENPHTFEIYADSDVTANFEKLDSDADGVSDDIDECPETPQG</sequence>
<dbReference type="Proteomes" id="UP000266067">
    <property type="component" value="Unassembled WGS sequence"/>
</dbReference>
<feature type="domain" description="Bacterial repeat" evidence="2">
    <location>
        <begin position="52"/>
        <end position="119"/>
    </location>
</feature>
<evidence type="ECO:0000259" key="2">
    <source>
        <dbReference type="Pfam" id="PF18998"/>
    </source>
</evidence>
<reference evidence="3 4" key="1">
    <citation type="submission" date="2018-08" db="EMBL/GenBank/DDBJ databases">
        <title>Proposal of Muricauda 72 sp.nov. and Muricauda NH166 sp.nov., isolated from seawater.</title>
        <authorList>
            <person name="Cheng H."/>
            <person name="Wu Y.-H."/>
            <person name="Guo L.-L."/>
            <person name="Xu X.-W."/>
        </authorList>
    </citation>
    <scope>NUCLEOTIDE SEQUENCE [LARGE SCALE GENOMIC DNA]</scope>
    <source>
        <strain evidence="3 4">KCTC 22173</strain>
    </source>
</reference>
<feature type="compositionally biased region" description="Acidic residues" evidence="1">
    <location>
        <begin position="123"/>
        <end position="140"/>
    </location>
</feature>
<gene>
    <name evidence="3" type="ORF">D2V08_01335</name>
</gene>
<dbReference type="EMBL" id="QXFH01000024">
    <property type="protein sequence ID" value="RIV37476.1"/>
    <property type="molecule type" value="Genomic_DNA"/>
</dbReference>
<evidence type="ECO:0000313" key="3">
    <source>
        <dbReference type="EMBL" id="RIV37476.1"/>
    </source>
</evidence>
<proteinExistence type="predicted"/>
<dbReference type="AlphaFoldDB" id="A0A3A1NB75"/>
<evidence type="ECO:0000313" key="4">
    <source>
        <dbReference type="Proteomes" id="UP000266067"/>
    </source>
</evidence>
<dbReference type="InterPro" id="IPR044060">
    <property type="entry name" value="Bacterial_rp_domain"/>
</dbReference>
<feature type="region of interest" description="Disordered" evidence="1">
    <location>
        <begin position="121"/>
        <end position="140"/>
    </location>
</feature>
<dbReference type="SUPFAM" id="SSF103647">
    <property type="entry name" value="TSP type-3 repeat"/>
    <property type="match status" value="1"/>
</dbReference>
<keyword evidence="4" id="KW-1185">Reference proteome</keyword>
<name>A0A3A1NB75_9FLAO</name>
<dbReference type="InterPro" id="IPR028974">
    <property type="entry name" value="TSP_type-3_rpt"/>
</dbReference>